<keyword evidence="2 5" id="KW-0812">Transmembrane</keyword>
<organism evidence="6 7">
    <name type="scientific">Paralvinella palmiformis</name>
    <dbReference type="NCBI Taxonomy" id="53620"/>
    <lineage>
        <taxon>Eukaryota</taxon>
        <taxon>Metazoa</taxon>
        <taxon>Spiralia</taxon>
        <taxon>Lophotrochozoa</taxon>
        <taxon>Annelida</taxon>
        <taxon>Polychaeta</taxon>
        <taxon>Sedentaria</taxon>
        <taxon>Canalipalpata</taxon>
        <taxon>Terebellida</taxon>
        <taxon>Terebelliformia</taxon>
        <taxon>Alvinellidae</taxon>
        <taxon>Paralvinella</taxon>
    </lineage>
</organism>
<name>A0AAD9JI90_9ANNE</name>
<evidence type="ECO:0000256" key="4">
    <source>
        <dbReference type="ARBA" id="ARBA00023136"/>
    </source>
</evidence>
<dbReference type="GO" id="GO:0005326">
    <property type="term" value="F:neurotransmitter transmembrane transporter activity"/>
    <property type="evidence" value="ECO:0007669"/>
    <property type="project" value="TreeGrafter"/>
</dbReference>
<dbReference type="EMBL" id="JAODUP010000296">
    <property type="protein sequence ID" value="KAK2153464.1"/>
    <property type="molecule type" value="Genomic_DNA"/>
</dbReference>
<sequence length="97" mass="10841">MFAKTPWKAFLTSSPVYAIIVANFCRSWSFYLLIVTQAKYFKDAFGFAIAEGSTWSAVPHLVMSIIVPIGGNMADFLRKRGIFTTTTVRKMFNCGGE</sequence>
<comment type="caution">
    <text evidence="6">The sequence shown here is derived from an EMBL/GenBank/DDBJ whole genome shotgun (WGS) entry which is preliminary data.</text>
</comment>
<dbReference type="SUPFAM" id="SSF103473">
    <property type="entry name" value="MFS general substrate transporter"/>
    <property type="match status" value="1"/>
</dbReference>
<evidence type="ECO:0000313" key="6">
    <source>
        <dbReference type="EMBL" id="KAK2153464.1"/>
    </source>
</evidence>
<dbReference type="GO" id="GO:0005313">
    <property type="term" value="F:L-glutamate transmembrane transporter activity"/>
    <property type="evidence" value="ECO:0007669"/>
    <property type="project" value="TreeGrafter"/>
</dbReference>
<dbReference type="GO" id="GO:0060076">
    <property type="term" value="C:excitatory synapse"/>
    <property type="evidence" value="ECO:0007669"/>
    <property type="project" value="TreeGrafter"/>
</dbReference>
<feature type="transmembrane region" description="Helical" evidence="5">
    <location>
        <begin position="16"/>
        <end position="35"/>
    </location>
</feature>
<protein>
    <submittedName>
        <fullName evidence="6">Uncharacterized protein</fullName>
    </submittedName>
</protein>
<accession>A0AAD9JI90</accession>
<keyword evidence="4 5" id="KW-0472">Membrane</keyword>
<gene>
    <name evidence="6" type="ORF">LSH36_296g03002</name>
</gene>
<evidence type="ECO:0000256" key="1">
    <source>
        <dbReference type="ARBA" id="ARBA00004141"/>
    </source>
</evidence>
<dbReference type="PANTHER" id="PTHR11662:SF456">
    <property type="entry name" value="VESICULAR GLUTAMATE TRANSPORTER, ISOFORM A"/>
    <property type="match status" value="1"/>
</dbReference>
<reference evidence="6" key="1">
    <citation type="journal article" date="2023" name="Mol. Biol. Evol.">
        <title>Third-Generation Sequencing Reveals the Adaptive Role of the Epigenome in Three Deep-Sea Polychaetes.</title>
        <authorList>
            <person name="Perez M."/>
            <person name="Aroh O."/>
            <person name="Sun Y."/>
            <person name="Lan Y."/>
            <person name="Juniper S.K."/>
            <person name="Young C.R."/>
            <person name="Angers B."/>
            <person name="Qian P.Y."/>
        </authorList>
    </citation>
    <scope>NUCLEOTIDE SEQUENCE</scope>
    <source>
        <strain evidence="6">P08H-3</strain>
    </source>
</reference>
<dbReference type="Gene3D" id="1.20.1250.20">
    <property type="entry name" value="MFS general substrate transporter like domains"/>
    <property type="match status" value="1"/>
</dbReference>
<dbReference type="GO" id="GO:0098700">
    <property type="term" value="P:neurotransmitter loading into synaptic vesicle"/>
    <property type="evidence" value="ECO:0007669"/>
    <property type="project" value="TreeGrafter"/>
</dbReference>
<dbReference type="GO" id="GO:0035249">
    <property type="term" value="P:synaptic transmission, glutamatergic"/>
    <property type="evidence" value="ECO:0007669"/>
    <property type="project" value="TreeGrafter"/>
</dbReference>
<dbReference type="GO" id="GO:0030672">
    <property type="term" value="C:synaptic vesicle membrane"/>
    <property type="evidence" value="ECO:0007669"/>
    <property type="project" value="TreeGrafter"/>
</dbReference>
<proteinExistence type="predicted"/>
<evidence type="ECO:0000256" key="3">
    <source>
        <dbReference type="ARBA" id="ARBA00022989"/>
    </source>
</evidence>
<evidence type="ECO:0000313" key="7">
    <source>
        <dbReference type="Proteomes" id="UP001208570"/>
    </source>
</evidence>
<dbReference type="AlphaFoldDB" id="A0AAD9JI90"/>
<dbReference type="GO" id="GO:0050803">
    <property type="term" value="P:regulation of synapse structure or activity"/>
    <property type="evidence" value="ECO:0007669"/>
    <property type="project" value="TreeGrafter"/>
</dbReference>
<keyword evidence="3 5" id="KW-1133">Transmembrane helix</keyword>
<comment type="subcellular location">
    <subcellularLocation>
        <location evidence="1">Membrane</location>
        <topology evidence="1">Multi-pass membrane protein</topology>
    </subcellularLocation>
</comment>
<dbReference type="InterPro" id="IPR050382">
    <property type="entry name" value="MFS_Na/Anion_cotransporter"/>
</dbReference>
<dbReference type="InterPro" id="IPR036259">
    <property type="entry name" value="MFS_trans_sf"/>
</dbReference>
<dbReference type="PANTHER" id="PTHR11662">
    <property type="entry name" value="SOLUTE CARRIER FAMILY 17"/>
    <property type="match status" value="1"/>
</dbReference>
<evidence type="ECO:0000256" key="2">
    <source>
        <dbReference type="ARBA" id="ARBA00022692"/>
    </source>
</evidence>
<keyword evidence="7" id="KW-1185">Reference proteome</keyword>
<evidence type="ECO:0000256" key="5">
    <source>
        <dbReference type="SAM" id="Phobius"/>
    </source>
</evidence>
<dbReference type="Proteomes" id="UP001208570">
    <property type="component" value="Unassembled WGS sequence"/>
</dbReference>